<dbReference type="PANTHER" id="PTHR11959:SF1">
    <property type="entry name" value="4-HYDROXYPHENYLPYRUVATE DIOXYGENASE"/>
    <property type="match status" value="1"/>
</dbReference>
<feature type="binding site" evidence="5">
    <location>
        <position position="162"/>
    </location>
    <ligand>
        <name>Fe cation</name>
        <dbReference type="ChEBI" id="CHEBI:24875"/>
    </ligand>
</feature>
<keyword evidence="8" id="KW-0223">Dioxygenase</keyword>
<dbReference type="PIRSF" id="PIRSF009283">
    <property type="entry name" value="HPP_dOase"/>
    <property type="match status" value="1"/>
</dbReference>
<dbReference type="AlphaFoldDB" id="A0A4R3YPB3"/>
<feature type="compositionally biased region" description="Basic and acidic residues" evidence="6">
    <location>
        <begin position="360"/>
        <end position="386"/>
    </location>
</feature>
<comment type="caution">
    <text evidence="8">The sequence shown here is derived from an EMBL/GenBank/DDBJ whole genome shotgun (WGS) entry which is preliminary data.</text>
</comment>
<dbReference type="InterPro" id="IPR004360">
    <property type="entry name" value="Glyas_Fos-R_dOase_dom"/>
</dbReference>
<dbReference type="PANTHER" id="PTHR11959">
    <property type="entry name" value="4-HYDROXYPHENYLPYRUVATE DIOXYGENASE"/>
    <property type="match status" value="1"/>
</dbReference>
<feature type="region of interest" description="Disordered" evidence="6">
    <location>
        <begin position="357"/>
        <end position="386"/>
    </location>
</feature>
<organism evidence="8 9">
    <name type="scientific">Biostraticola tofi</name>
    <dbReference type="NCBI Taxonomy" id="466109"/>
    <lineage>
        <taxon>Bacteria</taxon>
        <taxon>Pseudomonadati</taxon>
        <taxon>Pseudomonadota</taxon>
        <taxon>Gammaproteobacteria</taxon>
        <taxon>Enterobacterales</taxon>
        <taxon>Bruguierivoracaceae</taxon>
        <taxon>Biostraticola</taxon>
    </lineage>
</organism>
<sequence length="386" mass="43711">MAQPFDNPLGLDGFEFIEFVTHDPIGLATTFRGLGFTHVAHHNSKDMDLFRQGNINFIINNDKCSHSSYFYAEHGPGPCGFAFKVKNALRAYRRALEAGAQPVEVLTHPMEVKMPAIRAVGGATLYFIEDINADTEFYDINFRWLEGVEHHPTGYGFRQIDHITHNVYQGRIDYWARFYQRIFNFRELRSFNINGNYTALRSKAMTAPDGKIHIPLNEEADGGNGQINEYLKEFNGEGIQHIALLTDSLVQSLDKLRAAGIPMMTAPNESYYQMLESRLPEHGMAPEVLKSRGILVDGDTKGSVKRLLLQIFSNTLIGPVFFEFIERRGEHGFGEGNFKALFDSIERDQILRGLIQTQPERQHTVDESNSGVEHKAESPRADDAER</sequence>
<dbReference type="GO" id="GO:0006572">
    <property type="term" value="P:L-tyrosine catabolic process"/>
    <property type="evidence" value="ECO:0007669"/>
    <property type="project" value="TreeGrafter"/>
</dbReference>
<feature type="binding site" evidence="5">
    <location>
        <position position="323"/>
    </location>
    <ligand>
        <name>Fe cation</name>
        <dbReference type="ChEBI" id="CHEBI:24875"/>
    </ligand>
</feature>
<keyword evidence="3" id="KW-0677">Repeat</keyword>
<dbReference type="OrthoDB" id="9780241at2"/>
<dbReference type="InterPro" id="IPR029068">
    <property type="entry name" value="Glyas_Bleomycin-R_OHBP_Dase"/>
</dbReference>
<name>A0A4R3YPB3_9GAMM</name>
<dbReference type="EMBL" id="SMCR01000010">
    <property type="protein sequence ID" value="TCV93004.1"/>
    <property type="molecule type" value="Genomic_DNA"/>
</dbReference>
<dbReference type="NCBIfam" id="TIGR01263">
    <property type="entry name" value="4HPPD"/>
    <property type="match status" value="1"/>
</dbReference>
<evidence type="ECO:0000256" key="1">
    <source>
        <dbReference type="ARBA" id="ARBA00005877"/>
    </source>
</evidence>
<keyword evidence="8" id="KW-0670">Pyruvate</keyword>
<dbReference type="RefSeq" id="WP_131866888.1">
    <property type="nucleotide sequence ID" value="NZ_SMCR01000010.1"/>
</dbReference>
<evidence type="ECO:0000259" key="7">
    <source>
        <dbReference type="PROSITE" id="PS51819"/>
    </source>
</evidence>
<dbReference type="InterPro" id="IPR037523">
    <property type="entry name" value="VOC_core"/>
</dbReference>
<evidence type="ECO:0000256" key="6">
    <source>
        <dbReference type="SAM" id="MobiDB-lite"/>
    </source>
</evidence>
<evidence type="ECO:0000313" key="9">
    <source>
        <dbReference type="Proteomes" id="UP000295719"/>
    </source>
</evidence>
<evidence type="ECO:0000313" key="8">
    <source>
        <dbReference type="EMBL" id="TCV93004.1"/>
    </source>
</evidence>
<keyword evidence="2 5" id="KW-0479">Metal-binding</keyword>
<dbReference type="GO" id="GO:0003868">
    <property type="term" value="F:4-hydroxyphenylpyruvate dioxygenase activity"/>
    <property type="evidence" value="ECO:0007669"/>
    <property type="project" value="InterPro"/>
</dbReference>
<protein>
    <submittedName>
        <fullName evidence="8">4-hydroxyphenylpyruvate dioxygenase</fullName>
    </submittedName>
</protein>
<evidence type="ECO:0000256" key="2">
    <source>
        <dbReference type="ARBA" id="ARBA00022723"/>
    </source>
</evidence>
<comment type="similarity">
    <text evidence="1">Belongs to the 4HPPD family.</text>
</comment>
<dbReference type="InterPro" id="IPR005956">
    <property type="entry name" value="4OHPhenylPyrv_dOase"/>
</dbReference>
<dbReference type="PROSITE" id="PS51819">
    <property type="entry name" value="VOC"/>
    <property type="match status" value="2"/>
</dbReference>
<dbReference type="InterPro" id="IPR041736">
    <property type="entry name" value="4OHPhenylPyrv_dOase_N"/>
</dbReference>
<gene>
    <name evidence="8" type="ORF">EDC52_11036</name>
</gene>
<reference evidence="8 9" key="1">
    <citation type="submission" date="2019-03" db="EMBL/GenBank/DDBJ databases">
        <title>Genomic Encyclopedia of Type Strains, Phase IV (KMG-IV): sequencing the most valuable type-strain genomes for metagenomic binning, comparative biology and taxonomic classification.</title>
        <authorList>
            <person name="Goeker M."/>
        </authorList>
    </citation>
    <scope>NUCLEOTIDE SEQUENCE [LARGE SCALE GENOMIC DNA]</scope>
    <source>
        <strain evidence="8 9">DSM 19580</strain>
    </source>
</reference>
<proteinExistence type="inferred from homology"/>
<dbReference type="GO" id="GO:0046872">
    <property type="term" value="F:metal ion binding"/>
    <property type="evidence" value="ECO:0007669"/>
    <property type="project" value="UniProtKB-KW"/>
</dbReference>
<keyword evidence="8" id="KW-0560">Oxidoreductase</keyword>
<keyword evidence="4 5" id="KW-0408">Iron</keyword>
<evidence type="ECO:0000256" key="4">
    <source>
        <dbReference type="ARBA" id="ARBA00023004"/>
    </source>
</evidence>
<dbReference type="Pfam" id="PF14696">
    <property type="entry name" value="Glyoxalase_5"/>
    <property type="match status" value="1"/>
</dbReference>
<evidence type="ECO:0000256" key="5">
    <source>
        <dbReference type="PIRSR" id="PIRSR009283-1"/>
    </source>
</evidence>
<dbReference type="CDD" id="cd07250">
    <property type="entry name" value="HPPD_C_like"/>
    <property type="match status" value="1"/>
</dbReference>
<dbReference type="CDD" id="cd08342">
    <property type="entry name" value="HPPD_N_like"/>
    <property type="match status" value="1"/>
</dbReference>
<comment type="cofactor">
    <cofactor evidence="5">
        <name>Fe cation</name>
        <dbReference type="ChEBI" id="CHEBI:24875"/>
    </cofactor>
    <text evidence="5">Binds 1 Fe cation per subunit.</text>
</comment>
<dbReference type="InterPro" id="IPR041735">
    <property type="entry name" value="4OHPhenylPyrv_dOase_C"/>
</dbReference>
<dbReference type="Proteomes" id="UP000295719">
    <property type="component" value="Unassembled WGS sequence"/>
</dbReference>
<feature type="binding site" evidence="5">
    <location>
        <position position="241"/>
    </location>
    <ligand>
        <name>Fe cation</name>
        <dbReference type="ChEBI" id="CHEBI:24875"/>
    </ligand>
</feature>
<feature type="domain" description="VOC" evidence="7">
    <location>
        <begin position="13"/>
        <end position="130"/>
    </location>
</feature>
<keyword evidence="9" id="KW-1185">Reference proteome</keyword>
<feature type="domain" description="VOC" evidence="7">
    <location>
        <begin position="159"/>
        <end position="314"/>
    </location>
</feature>
<evidence type="ECO:0000256" key="3">
    <source>
        <dbReference type="ARBA" id="ARBA00022737"/>
    </source>
</evidence>
<dbReference type="FunFam" id="3.10.180.10:FF:000007">
    <property type="entry name" value="4-hydroxyphenylpyruvate dioxygenase"/>
    <property type="match status" value="1"/>
</dbReference>
<dbReference type="SUPFAM" id="SSF54593">
    <property type="entry name" value="Glyoxalase/Bleomycin resistance protein/Dihydroxybiphenyl dioxygenase"/>
    <property type="match status" value="1"/>
</dbReference>
<dbReference type="Pfam" id="PF00903">
    <property type="entry name" value="Glyoxalase"/>
    <property type="match status" value="1"/>
</dbReference>
<dbReference type="Gene3D" id="3.10.180.10">
    <property type="entry name" value="2,3-Dihydroxybiphenyl 1,2-Dioxygenase, domain 1"/>
    <property type="match status" value="2"/>
</dbReference>
<accession>A0A4R3YPB3</accession>